<feature type="transmembrane region" description="Helical" evidence="1">
    <location>
        <begin position="18"/>
        <end position="34"/>
    </location>
</feature>
<evidence type="ECO:0000313" key="2">
    <source>
        <dbReference type="EMBL" id="KAF2181916.1"/>
    </source>
</evidence>
<evidence type="ECO:0000313" key="3">
    <source>
        <dbReference type="Proteomes" id="UP000800200"/>
    </source>
</evidence>
<dbReference type="AlphaFoldDB" id="A0A6A6DW61"/>
<keyword evidence="3" id="KW-1185">Reference proteome</keyword>
<keyword evidence="1" id="KW-1133">Transmembrane helix</keyword>
<protein>
    <submittedName>
        <fullName evidence="2">Uncharacterized protein</fullName>
    </submittedName>
</protein>
<evidence type="ECO:0000256" key="1">
    <source>
        <dbReference type="SAM" id="Phobius"/>
    </source>
</evidence>
<sequence length="96" mass="11302">MEYSKPTTPWNWMDIRRYLYFGVHAILFDGYGIIRQPQPAFERFVHDSGVTIDEDGRPKPKEKLCFGLWCFKPKESDKGMVFVEARKAVLREMEGI</sequence>
<dbReference type="Proteomes" id="UP000800200">
    <property type="component" value="Unassembled WGS sequence"/>
</dbReference>
<proteinExistence type="predicted"/>
<name>A0A6A6DW61_9PEZI</name>
<accession>A0A6A6DW61</accession>
<organism evidence="2 3">
    <name type="scientific">Zopfia rhizophila CBS 207.26</name>
    <dbReference type="NCBI Taxonomy" id="1314779"/>
    <lineage>
        <taxon>Eukaryota</taxon>
        <taxon>Fungi</taxon>
        <taxon>Dikarya</taxon>
        <taxon>Ascomycota</taxon>
        <taxon>Pezizomycotina</taxon>
        <taxon>Dothideomycetes</taxon>
        <taxon>Dothideomycetes incertae sedis</taxon>
        <taxon>Zopfiaceae</taxon>
        <taxon>Zopfia</taxon>
    </lineage>
</organism>
<dbReference type="EMBL" id="ML994650">
    <property type="protein sequence ID" value="KAF2181916.1"/>
    <property type="molecule type" value="Genomic_DNA"/>
</dbReference>
<reference evidence="2" key="1">
    <citation type="journal article" date="2020" name="Stud. Mycol.">
        <title>101 Dothideomycetes genomes: a test case for predicting lifestyles and emergence of pathogens.</title>
        <authorList>
            <person name="Haridas S."/>
            <person name="Albert R."/>
            <person name="Binder M."/>
            <person name="Bloem J."/>
            <person name="Labutti K."/>
            <person name="Salamov A."/>
            <person name="Andreopoulos B."/>
            <person name="Baker S."/>
            <person name="Barry K."/>
            <person name="Bills G."/>
            <person name="Bluhm B."/>
            <person name="Cannon C."/>
            <person name="Castanera R."/>
            <person name="Culley D."/>
            <person name="Daum C."/>
            <person name="Ezra D."/>
            <person name="Gonzalez J."/>
            <person name="Henrissat B."/>
            <person name="Kuo A."/>
            <person name="Liang C."/>
            <person name="Lipzen A."/>
            <person name="Lutzoni F."/>
            <person name="Magnuson J."/>
            <person name="Mondo S."/>
            <person name="Nolan M."/>
            <person name="Ohm R."/>
            <person name="Pangilinan J."/>
            <person name="Park H.-J."/>
            <person name="Ramirez L."/>
            <person name="Alfaro M."/>
            <person name="Sun H."/>
            <person name="Tritt A."/>
            <person name="Yoshinaga Y."/>
            <person name="Zwiers L.-H."/>
            <person name="Turgeon B."/>
            <person name="Goodwin S."/>
            <person name="Spatafora J."/>
            <person name="Crous P."/>
            <person name="Grigoriev I."/>
        </authorList>
    </citation>
    <scope>NUCLEOTIDE SEQUENCE</scope>
    <source>
        <strain evidence="2">CBS 207.26</strain>
    </source>
</reference>
<keyword evidence="1" id="KW-0812">Transmembrane</keyword>
<gene>
    <name evidence="2" type="ORF">K469DRAFT_712969</name>
</gene>
<keyword evidence="1" id="KW-0472">Membrane</keyword>